<keyword evidence="6" id="KW-0812">Transmembrane</keyword>
<dbReference type="PANTHER" id="PTHR45339:SF1">
    <property type="entry name" value="HYBRID SIGNAL TRANSDUCTION HISTIDINE KINASE J"/>
    <property type="match status" value="1"/>
</dbReference>
<feature type="domain" description="Response regulatory" evidence="16">
    <location>
        <begin position="839"/>
        <end position="964"/>
    </location>
</feature>
<organism evidence="21 22">
    <name type="scientific">Methylomonas rapida</name>
    <dbReference type="NCBI Taxonomy" id="2963939"/>
    <lineage>
        <taxon>Bacteria</taxon>
        <taxon>Pseudomonadati</taxon>
        <taxon>Pseudomonadota</taxon>
        <taxon>Gammaproteobacteria</taxon>
        <taxon>Methylococcales</taxon>
        <taxon>Methylococcaceae</taxon>
        <taxon>Methylomonas</taxon>
    </lineage>
</organism>
<dbReference type="SMART" id="SM00091">
    <property type="entry name" value="PAS"/>
    <property type="match status" value="2"/>
</dbReference>
<keyword evidence="22" id="KW-1185">Reference proteome</keyword>
<dbReference type="SUPFAM" id="SSF47226">
    <property type="entry name" value="Histidine-containing phosphotransfer domain, HPT domain"/>
    <property type="match status" value="1"/>
</dbReference>
<evidence type="ECO:0000256" key="5">
    <source>
        <dbReference type="ARBA" id="ARBA00022553"/>
    </source>
</evidence>
<evidence type="ECO:0000259" key="19">
    <source>
        <dbReference type="PROSITE" id="PS50839"/>
    </source>
</evidence>
<dbReference type="InterPro" id="IPR005467">
    <property type="entry name" value="His_kinase_dom"/>
</dbReference>
<evidence type="ECO:0000259" key="18">
    <source>
        <dbReference type="PROSITE" id="PS50113"/>
    </source>
</evidence>
<dbReference type="SMART" id="SM00086">
    <property type="entry name" value="PAC"/>
    <property type="match status" value="2"/>
</dbReference>
<dbReference type="PRINTS" id="PR00344">
    <property type="entry name" value="BCTRLSENSOR"/>
</dbReference>
<dbReference type="SUPFAM" id="SSF47384">
    <property type="entry name" value="Homodimeric domain of signal transducing histidine kinase"/>
    <property type="match status" value="1"/>
</dbReference>
<dbReference type="NCBIfam" id="TIGR00229">
    <property type="entry name" value="sensory_box"/>
    <property type="match status" value="2"/>
</dbReference>
<dbReference type="InterPro" id="IPR035965">
    <property type="entry name" value="PAS-like_dom_sf"/>
</dbReference>
<dbReference type="InterPro" id="IPR036097">
    <property type="entry name" value="HisK_dim/P_sf"/>
</dbReference>
<feature type="domain" description="Response regulatory" evidence="16">
    <location>
        <begin position="989"/>
        <end position="1106"/>
    </location>
</feature>
<dbReference type="InterPro" id="IPR003594">
    <property type="entry name" value="HATPase_dom"/>
</dbReference>
<dbReference type="InterPro" id="IPR036641">
    <property type="entry name" value="HPT_dom_sf"/>
</dbReference>
<dbReference type="SMART" id="SM00448">
    <property type="entry name" value="REC"/>
    <property type="match status" value="2"/>
</dbReference>
<evidence type="ECO:0000256" key="14">
    <source>
        <dbReference type="SAM" id="Coils"/>
    </source>
</evidence>
<dbReference type="InterPro" id="IPR008207">
    <property type="entry name" value="Sig_transdc_His_kin_Hpt_dom"/>
</dbReference>
<evidence type="ECO:0000313" key="21">
    <source>
        <dbReference type="EMBL" id="WAR44172.1"/>
    </source>
</evidence>
<dbReference type="Pfam" id="PF01627">
    <property type="entry name" value="Hpt"/>
    <property type="match status" value="1"/>
</dbReference>
<evidence type="ECO:0000256" key="4">
    <source>
        <dbReference type="ARBA" id="ARBA00022475"/>
    </source>
</evidence>
<dbReference type="SMART" id="SM00388">
    <property type="entry name" value="HisKA"/>
    <property type="match status" value="1"/>
</dbReference>
<dbReference type="InterPro" id="IPR000014">
    <property type="entry name" value="PAS"/>
</dbReference>
<dbReference type="Pfam" id="PF03924">
    <property type="entry name" value="CHASE"/>
    <property type="match status" value="1"/>
</dbReference>
<accession>A0ABY7GFX7</accession>
<dbReference type="Gene3D" id="3.40.50.2300">
    <property type="match status" value="2"/>
</dbReference>
<dbReference type="PROSITE" id="PS50110">
    <property type="entry name" value="RESPONSE_REGULATORY"/>
    <property type="match status" value="2"/>
</dbReference>
<dbReference type="SMART" id="SM00073">
    <property type="entry name" value="HPT"/>
    <property type="match status" value="1"/>
</dbReference>
<keyword evidence="8" id="KW-0067">ATP-binding</keyword>
<dbReference type="InterPro" id="IPR001610">
    <property type="entry name" value="PAC"/>
</dbReference>
<keyword evidence="7" id="KW-0547">Nucleotide-binding</keyword>
<dbReference type="Pfam" id="PF02518">
    <property type="entry name" value="HATPase_c"/>
    <property type="match status" value="1"/>
</dbReference>
<dbReference type="Pfam" id="PF00512">
    <property type="entry name" value="HisKA"/>
    <property type="match status" value="1"/>
</dbReference>
<evidence type="ECO:0000256" key="9">
    <source>
        <dbReference type="ARBA" id="ARBA00022989"/>
    </source>
</evidence>
<keyword evidence="5 13" id="KW-0597">Phosphoprotein</keyword>
<feature type="domain" description="Histidine kinase" evidence="15">
    <location>
        <begin position="593"/>
        <end position="814"/>
    </location>
</feature>
<evidence type="ECO:0000256" key="13">
    <source>
        <dbReference type="PROSITE-ProRule" id="PRU00169"/>
    </source>
</evidence>
<evidence type="ECO:0000256" key="12">
    <source>
        <dbReference type="PROSITE-ProRule" id="PRU00110"/>
    </source>
</evidence>
<evidence type="ECO:0000256" key="10">
    <source>
        <dbReference type="ARBA" id="ARBA00023012"/>
    </source>
</evidence>
<dbReference type="InterPro" id="IPR001789">
    <property type="entry name" value="Sig_transdc_resp-reg_receiver"/>
</dbReference>
<keyword evidence="14" id="KW-0175">Coiled coil</keyword>
<feature type="domain" description="PAS" evidence="17">
    <location>
        <begin position="323"/>
        <end position="378"/>
    </location>
</feature>
<evidence type="ECO:0000313" key="22">
    <source>
        <dbReference type="Proteomes" id="UP001162780"/>
    </source>
</evidence>
<dbReference type="PROSITE" id="PS50112">
    <property type="entry name" value="PAS"/>
    <property type="match status" value="1"/>
</dbReference>
<dbReference type="InterPro" id="IPR003661">
    <property type="entry name" value="HisK_dim/P_dom"/>
</dbReference>
<keyword evidence="10" id="KW-0902">Two-component regulatory system</keyword>
<evidence type="ECO:0000259" key="17">
    <source>
        <dbReference type="PROSITE" id="PS50112"/>
    </source>
</evidence>
<dbReference type="CDD" id="cd00130">
    <property type="entry name" value="PAS"/>
    <property type="match status" value="2"/>
</dbReference>
<dbReference type="CDD" id="cd16922">
    <property type="entry name" value="HATPase_EvgS-ArcB-TorS-like"/>
    <property type="match status" value="1"/>
</dbReference>
<dbReference type="Gene3D" id="3.30.565.10">
    <property type="entry name" value="Histidine kinase-like ATPase, C-terminal domain"/>
    <property type="match status" value="1"/>
</dbReference>
<dbReference type="Proteomes" id="UP001162780">
    <property type="component" value="Chromosome"/>
</dbReference>
<dbReference type="Pfam" id="PF13188">
    <property type="entry name" value="PAS_8"/>
    <property type="match status" value="1"/>
</dbReference>
<dbReference type="Gene3D" id="1.20.120.160">
    <property type="entry name" value="HPT domain"/>
    <property type="match status" value="1"/>
</dbReference>
<dbReference type="Gene3D" id="3.30.450.350">
    <property type="entry name" value="CHASE domain"/>
    <property type="match status" value="1"/>
</dbReference>
<comment type="subcellular location">
    <subcellularLocation>
        <location evidence="2">Cell membrane</location>
        <topology evidence="2">Multi-pass membrane protein</topology>
    </subcellularLocation>
</comment>
<dbReference type="InterPro" id="IPR042240">
    <property type="entry name" value="CHASE_sf"/>
</dbReference>
<sequence>MRNLQDHFKLESQRLATKIDERMAAYAQILRAGAGLFAASGEVTRNEWHRFVKQLNLDQSYHGIQGVGFSLYLRPEQLAKHIQDIRREGFADYQIQPDSLRAEYSSIIYLEPFAGRNLRAFGYDMYSEPVRNAAMTLARDSGKVAFTGKVTLVQETHEKIQAGFLAYTPVYQNGVLPDTVEQRRQKLVGWVYSPFRANDLLDPILQNDLGPIRLEIFDGDDTEPQALLYDSANYFLDTPAPPPVENGIFSLVTRLSLEGHHWTLRFNALPEFVSSTKLEPPWVEMSAIGIITLLLFTTSWAFFNTRKHAQHIAGQLTKTLRESENKLKRILDDMPVGICLVEQAGQISFRNQRFRQLFGYSEKDAPSLKEWWQLAYPDPDYRRQVLETWNGEIARAASTATDIKPIEYRVTAKNGQTLDVQISGITFGESFLATFVDQTERKRLEQHLATRSDELQAIFDAAPLGIVLLRNRIVLNCNHKLEQLFGYYAGELCGDSTQKWFTDIAAYQRFGQELYPHLGTDKAAQREQLFVGKNGRTFWARVTAQLLSHSTEGDTLIAIIEDMTQEREATARLAEQKELAEAASRAKSAFVANMSHEIRTPMNAVLGLLQLLQHTDLNPRQLDYTQKIKAAAQSLLAILNDILDFSKVEAGKLVLDSTAFRLDELLRNLSVMLATNLHNKQVEILFELDPKVPRALRGDPLRLQQVLLNLTGNAFKFTEHGEVILGLHLVEATPDSARIEFSIRDTGIGIPADRLNAIFEGFAQAESSTSRRYGGTGLGLPISQRLIRLMGGELIVESTLGQGSHFHFILDFARDAETLATEREVVRGIDPDTLSRRMHVLIVDDNATAREVLAHTTQSFGWRTVTAACGNEALELIRDRLKIGDPFDVICMDWLMPGMDGWETAQRIRALQHESIGAPIILMITAHGREFIVERLERESMPLDGFLVKPITPSMLFDAIAEATGGRSVTQEQVEISRRPDGKPLAGLHLLLVEDNPLNQQVAQELLTHAGAHVQVANNGEQCINCINTLPRPFDAILMDIQMPGMDGYQATHILRKDLHVKTPIIAMTANALPSDREACMAAGMNDHIGKPFDIAELIAALLHHCGKKVSGSTNAAKSITVDTGLPPLPAGFDTAHALARLGNDRGLYAQMARRFQNDQQEMLARMDQAMQQQDHASLARELHTLKGLAATLGARALSEQAAAAETRIKDKADRPEIEQLIAALRERLRESNRLLSDLAERLDPPRPAAAAYPANPERILELLKQLERLLVEHNMRALEAHAELKREVAAMPSAPYAALDDAIGKLDFAAAHEQILTLLALHNP</sequence>
<dbReference type="Pfam" id="PF13426">
    <property type="entry name" value="PAS_9"/>
    <property type="match status" value="1"/>
</dbReference>
<dbReference type="CDD" id="cd00088">
    <property type="entry name" value="HPT"/>
    <property type="match status" value="1"/>
</dbReference>
<dbReference type="EC" id="2.7.13.3" evidence="3"/>
<feature type="domain" description="HPt" evidence="20">
    <location>
        <begin position="1145"/>
        <end position="1239"/>
    </location>
</feature>
<evidence type="ECO:0000256" key="11">
    <source>
        <dbReference type="ARBA" id="ARBA00023136"/>
    </source>
</evidence>
<keyword evidence="11" id="KW-0472">Membrane</keyword>
<protein>
    <recommendedName>
        <fullName evidence="3">histidine kinase</fullName>
        <ecNumber evidence="3">2.7.13.3</ecNumber>
    </recommendedName>
</protein>
<feature type="modified residue" description="Phosphohistidine" evidence="12">
    <location>
        <position position="1184"/>
    </location>
</feature>
<dbReference type="SUPFAM" id="SSF52172">
    <property type="entry name" value="CheY-like"/>
    <property type="match status" value="2"/>
</dbReference>
<keyword evidence="4" id="KW-1003">Cell membrane</keyword>
<dbReference type="InterPro" id="IPR036890">
    <property type="entry name" value="HATPase_C_sf"/>
</dbReference>
<evidence type="ECO:0000256" key="3">
    <source>
        <dbReference type="ARBA" id="ARBA00012438"/>
    </source>
</evidence>
<dbReference type="SMART" id="SM00387">
    <property type="entry name" value="HATPase_c"/>
    <property type="match status" value="1"/>
</dbReference>
<dbReference type="SUPFAM" id="SSF55785">
    <property type="entry name" value="PYP-like sensor domain (PAS domain)"/>
    <property type="match status" value="2"/>
</dbReference>
<evidence type="ECO:0000256" key="6">
    <source>
        <dbReference type="ARBA" id="ARBA00022692"/>
    </source>
</evidence>
<feature type="coiled-coil region" evidence="14">
    <location>
        <begin position="1153"/>
        <end position="1284"/>
    </location>
</feature>
<evidence type="ECO:0000256" key="1">
    <source>
        <dbReference type="ARBA" id="ARBA00000085"/>
    </source>
</evidence>
<dbReference type="InterPro" id="IPR011006">
    <property type="entry name" value="CheY-like_superfamily"/>
</dbReference>
<keyword evidence="9" id="KW-1133">Transmembrane helix</keyword>
<feature type="domain" description="PAC" evidence="18">
    <location>
        <begin position="524"/>
        <end position="575"/>
    </location>
</feature>
<dbReference type="Gene3D" id="3.30.450.20">
    <property type="entry name" value="PAS domain"/>
    <property type="match status" value="2"/>
</dbReference>
<reference evidence="21" key="1">
    <citation type="submission" date="2022-11" db="EMBL/GenBank/DDBJ databases">
        <title>Methylomonas rapida sp. nov., Carotenoid-Producing Obligate Methanotrophs with High Growth Characteristics and Biotechnological Potential.</title>
        <authorList>
            <person name="Tikhonova E.N."/>
            <person name="Suleimanov R.Z."/>
            <person name="Miroshnikov K."/>
            <person name="Oshkin I.Y."/>
            <person name="Belova S.E."/>
            <person name="Danilova O.V."/>
            <person name="Ashikhmin A."/>
            <person name="Konopkin A."/>
            <person name="But S.Y."/>
            <person name="Khmelenina V.N."/>
            <person name="Kuznetsov N."/>
            <person name="Pimenov N.V."/>
            <person name="Dedysh S.N."/>
        </authorList>
    </citation>
    <scope>NUCLEOTIDE SEQUENCE</scope>
    <source>
        <strain evidence="21">MP1</strain>
    </source>
</reference>
<evidence type="ECO:0000256" key="8">
    <source>
        <dbReference type="ARBA" id="ARBA00022840"/>
    </source>
</evidence>
<dbReference type="InterPro" id="IPR004358">
    <property type="entry name" value="Sig_transdc_His_kin-like_C"/>
</dbReference>
<evidence type="ECO:0000259" key="20">
    <source>
        <dbReference type="PROSITE" id="PS50894"/>
    </source>
</evidence>
<dbReference type="CDD" id="cd00082">
    <property type="entry name" value="HisKA"/>
    <property type="match status" value="1"/>
</dbReference>
<gene>
    <name evidence="21" type="ORF">NM686_017615</name>
</gene>
<dbReference type="PROSITE" id="PS50109">
    <property type="entry name" value="HIS_KIN"/>
    <property type="match status" value="1"/>
</dbReference>
<dbReference type="SMART" id="SM01079">
    <property type="entry name" value="CHASE"/>
    <property type="match status" value="1"/>
</dbReference>
<dbReference type="PROSITE" id="PS50894">
    <property type="entry name" value="HPT"/>
    <property type="match status" value="1"/>
</dbReference>
<proteinExistence type="predicted"/>
<dbReference type="CDD" id="cd17546">
    <property type="entry name" value="REC_hyHK_CKI1_RcsC-like"/>
    <property type="match status" value="2"/>
</dbReference>
<dbReference type="RefSeq" id="WP_255189161.1">
    <property type="nucleotide sequence ID" value="NZ_CP113517.1"/>
</dbReference>
<dbReference type="EMBL" id="CP113517">
    <property type="protein sequence ID" value="WAR44172.1"/>
    <property type="molecule type" value="Genomic_DNA"/>
</dbReference>
<dbReference type="InterPro" id="IPR000700">
    <property type="entry name" value="PAS-assoc_C"/>
</dbReference>
<feature type="modified residue" description="4-aspartylphosphate" evidence="13">
    <location>
        <position position="893"/>
    </location>
</feature>
<dbReference type="PROSITE" id="PS50113">
    <property type="entry name" value="PAC"/>
    <property type="match status" value="1"/>
</dbReference>
<dbReference type="Gene3D" id="1.10.287.130">
    <property type="match status" value="1"/>
</dbReference>
<comment type="catalytic activity">
    <reaction evidence="1">
        <text>ATP + protein L-histidine = ADP + protein N-phospho-L-histidine.</text>
        <dbReference type="EC" id="2.7.13.3"/>
    </reaction>
</comment>
<evidence type="ECO:0000259" key="16">
    <source>
        <dbReference type="PROSITE" id="PS50110"/>
    </source>
</evidence>
<dbReference type="PROSITE" id="PS50839">
    <property type="entry name" value="CHASE"/>
    <property type="match status" value="1"/>
</dbReference>
<dbReference type="Pfam" id="PF00072">
    <property type="entry name" value="Response_reg"/>
    <property type="match status" value="2"/>
</dbReference>
<name>A0ABY7GFX7_9GAMM</name>
<evidence type="ECO:0000259" key="15">
    <source>
        <dbReference type="PROSITE" id="PS50109"/>
    </source>
</evidence>
<feature type="domain" description="CHASE" evidence="19">
    <location>
        <begin position="95"/>
        <end position="265"/>
    </location>
</feature>
<evidence type="ECO:0000256" key="2">
    <source>
        <dbReference type="ARBA" id="ARBA00004651"/>
    </source>
</evidence>
<dbReference type="PANTHER" id="PTHR45339">
    <property type="entry name" value="HYBRID SIGNAL TRANSDUCTION HISTIDINE KINASE J"/>
    <property type="match status" value="1"/>
</dbReference>
<dbReference type="SUPFAM" id="SSF55874">
    <property type="entry name" value="ATPase domain of HSP90 chaperone/DNA topoisomerase II/histidine kinase"/>
    <property type="match status" value="1"/>
</dbReference>
<evidence type="ECO:0000256" key="7">
    <source>
        <dbReference type="ARBA" id="ARBA00022741"/>
    </source>
</evidence>
<dbReference type="InterPro" id="IPR006189">
    <property type="entry name" value="CHASE_dom"/>
</dbReference>
<feature type="modified residue" description="4-aspartylphosphate" evidence="13">
    <location>
        <position position="1040"/>
    </location>
</feature>